<dbReference type="InterPro" id="IPR001969">
    <property type="entry name" value="Aspartic_peptidase_AS"/>
</dbReference>
<dbReference type="InterPro" id="IPR036875">
    <property type="entry name" value="Znf_CCHC_sf"/>
</dbReference>
<sequence length="463" mass="48799">MAYENANPDCQSAIKPLKGKVPAGSDVISEYVKACDGIGGAMHKAMLMAQAITGVALGGQVKTFGGKCYNCGQIGHQKKNCPVTNKPNVTTQVTTTTDKGPPGLCPRCKRGKHWGNQCRSKFDKNGQPLSGKREEGPASGPATNWGIPNSTLCSSGSSGTTTPTIASVSGNKPVITIQQLSPATSGSAAVDLCALQAVSLLPGEPPQKIPTGVYGPLPEGTVGLILGRSSLNLKGVQIHTGVVDSDYEGEIQLVISSSIPWSASPGDRIAQLLLLPYIKIGNSEIKRTGGFGSTDPAGKAAYWASLVSESRPVCKAIIQGKQFEGLVDTGADISVIALNQWPKNWPKQKAVTRLVGVGTASEVYESTMILHCLGPDNQESTVQPMITSIPVNLWGRDLLQQWGAEIIMPAPLYSPTSQKIMTKMGYIPGKGLGKNENGIKVPIETKKNQERKGIGYPFSGRPL</sequence>
<dbReference type="InterPro" id="IPR029054">
    <property type="entry name" value="dUTPase-like"/>
</dbReference>
<dbReference type="GO" id="GO:0004190">
    <property type="term" value="F:aspartic-type endopeptidase activity"/>
    <property type="evidence" value="ECO:0007669"/>
    <property type="project" value="UniProtKB-KW"/>
</dbReference>
<dbReference type="InterPro" id="IPR045345">
    <property type="entry name" value="Gag_p24_C"/>
</dbReference>
<feature type="domain" description="G-patch" evidence="14">
    <location>
        <begin position="413"/>
        <end position="459"/>
    </location>
</feature>
<evidence type="ECO:0000259" key="15">
    <source>
        <dbReference type="PROSITE" id="PS50175"/>
    </source>
</evidence>
<evidence type="ECO:0000256" key="7">
    <source>
        <dbReference type="ARBA" id="ARBA00038141"/>
    </source>
</evidence>
<dbReference type="Proteomes" id="UP000694416">
    <property type="component" value="Unplaced"/>
</dbReference>
<evidence type="ECO:0000256" key="6">
    <source>
        <dbReference type="ARBA" id="ARBA00022801"/>
    </source>
</evidence>
<dbReference type="InterPro" id="IPR051592">
    <property type="entry name" value="HERV-K_Pro_peptidase_A2"/>
</dbReference>
<dbReference type="InterPro" id="IPR034170">
    <property type="entry name" value="Retropepsin-like_cat_dom"/>
</dbReference>
<keyword evidence="17" id="KW-1185">Reference proteome</keyword>
<evidence type="ECO:0000256" key="10">
    <source>
        <dbReference type="ARBA" id="ARBA00043244"/>
    </source>
</evidence>
<comment type="similarity">
    <text evidence="7">Belongs to the peptidase A2 family. HERV class-II K(HML-2) subfamily.</text>
</comment>
<evidence type="ECO:0000256" key="1">
    <source>
        <dbReference type="ARBA" id="ARBA00001339"/>
    </source>
</evidence>
<dbReference type="Pfam" id="PF19317">
    <property type="entry name" value="Gag_p24_C"/>
    <property type="match status" value="1"/>
</dbReference>
<dbReference type="Gene3D" id="1.10.1200.30">
    <property type="match status" value="1"/>
</dbReference>
<keyword evidence="4" id="KW-0064">Aspartyl protease</keyword>
<comment type="subunit">
    <text evidence="8">Active as a homodimer.</text>
</comment>
<dbReference type="Pfam" id="PF14787">
    <property type="entry name" value="zf-CCHC_5"/>
    <property type="match status" value="1"/>
</dbReference>
<evidence type="ECO:0000259" key="14">
    <source>
        <dbReference type="PROSITE" id="PS50174"/>
    </source>
</evidence>
<protein>
    <recommendedName>
        <fullName evidence="2">human endogenous retrovirus K endopeptidase</fullName>
        <ecNumber evidence="2">3.4.23.50</ecNumber>
    </recommendedName>
    <alternativeName>
        <fullName evidence="10">Protease</fullName>
    </alternativeName>
    <alternativeName>
        <fullName evidence="9">Proteinase</fullName>
    </alternativeName>
</protein>
<dbReference type="SUPFAM" id="SSF51283">
    <property type="entry name" value="dUTPase-like"/>
    <property type="match status" value="1"/>
</dbReference>
<dbReference type="CDD" id="cd05482">
    <property type="entry name" value="HIV_retropepsin_like"/>
    <property type="match status" value="1"/>
</dbReference>
<dbReference type="SUPFAM" id="SSF50630">
    <property type="entry name" value="Acid proteases"/>
    <property type="match status" value="1"/>
</dbReference>
<feature type="domain" description="Peptidase A2" evidence="15">
    <location>
        <begin position="323"/>
        <end position="398"/>
    </location>
</feature>
<dbReference type="PROSITE" id="PS00141">
    <property type="entry name" value="ASP_PROTEASE"/>
    <property type="match status" value="1"/>
</dbReference>
<dbReference type="InterPro" id="IPR000467">
    <property type="entry name" value="G_patch_dom"/>
</dbReference>
<dbReference type="GO" id="GO:0075523">
    <property type="term" value="P:viral translational frameshifting"/>
    <property type="evidence" value="ECO:0007669"/>
    <property type="project" value="UniProtKB-KW"/>
</dbReference>
<evidence type="ECO:0000256" key="12">
    <source>
        <dbReference type="SAM" id="MobiDB-lite"/>
    </source>
</evidence>
<dbReference type="InterPro" id="IPR008916">
    <property type="entry name" value="Retrov_capsid_C"/>
</dbReference>
<reference evidence="16" key="2">
    <citation type="submission" date="2025-09" db="UniProtKB">
        <authorList>
            <consortium name="Ensembl"/>
        </authorList>
    </citation>
    <scope>IDENTIFICATION</scope>
</reference>
<dbReference type="Pfam" id="PF00692">
    <property type="entry name" value="dUTPase"/>
    <property type="match status" value="1"/>
</dbReference>
<dbReference type="Pfam" id="PF01585">
    <property type="entry name" value="G-patch"/>
    <property type="match status" value="1"/>
</dbReference>
<dbReference type="GO" id="GO:0003676">
    <property type="term" value="F:nucleic acid binding"/>
    <property type="evidence" value="ECO:0007669"/>
    <property type="project" value="InterPro"/>
</dbReference>
<evidence type="ECO:0000256" key="11">
    <source>
        <dbReference type="PROSITE-ProRule" id="PRU00047"/>
    </source>
</evidence>
<dbReference type="PANTHER" id="PTHR19422:SF123">
    <property type="entry name" value="RT1 CLASS I, LOCUS CE15"/>
    <property type="match status" value="1"/>
</dbReference>
<feature type="domain" description="CCHC-type" evidence="13">
    <location>
        <begin position="67"/>
        <end position="82"/>
    </location>
</feature>
<dbReference type="Pfam" id="PF00077">
    <property type="entry name" value="RVP"/>
    <property type="match status" value="1"/>
</dbReference>
<organism evidence="16 17">
    <name type="scientific">Piliocolobus tephrosceles</name>
    <name type="common">Ugandan red Colobus</name>
    <dbReference type="NCBI Taxonomy" id="591936"/>
    <lineage>
        <taxon>Eukaryota</taxon>
        <taxon>Metazoa</taxon>
        <taxon>Chordata</taxon>
        <taxon>Craniata</taxon>
        <taxon>Vertebrata</taxon>
        <taxon>Euteleostomi</taxon>
        <taxon>Mammalia</taxon>
        <taxon>Eutheria</taxon>
        <taxon>Euarchontoglires</taxon>
        <taxon>Primates</taxon>
        <taxon>Haplorrhini</taxon>
        <taxon>Catarrhini</taxon>
        <taxon>Cercopithecidae</taxon>
        <taxon>Colobinae</taxon>
        <taxon>Piliocolobus</taxon>
    </lineage>
</organism>
<dbReference type="InterPro" id="IPR001878">
    <property type="entry name" value="Znf_CCHC"/>
</dbReference>
<dbReference type="InterPro" id="IPR036157">
    <property type="entry name" value="dUTPase-like_sf"/>
</dbReference>
<evidence type="ECO:0000256" key="4">
    <source>
        <dbReference type="ARBA" id="ARBA00022750"/>
    </source>
</evidence>
<evidence type="ECO:0000256" key="8">
    <source>
        <dbReference type="ARBA" id="ARBA00038675"/>
    </source>
</evidence>
<evidence type="ECO:0000259" key="13">
    <source>
        <dbReference type="PROSITE" id="PS50158"/>
    </source>
</evidence>
<dbReference type="Pfam" id="PF00098">
    <property type="entry name" value="zf-CCHC"/>
    <property type="match status" value="1"/>
</dbReference>
<keyword evidence="3" id="KW-0645">Protease</keyword>
<evidence type="ECO:0000256" key="3">
    <source>
        <dbReference type="ARBA" id="ARBA00022670"/>
    </source>
</evidence>
<evidence type="ECO:0000256" key="2">
    <source>
        <dbReference type="ARBA" id="ARBA00013083"/>
    </source>
</evidence>
<dbReference type="Gene3D" id="4.10.60.10">
    <property type="entry name" value="Zinc finger, CCHC-type"/>
    <property type="match status" value="1"/>
</dbReference>
<dbReference type="SMART" id="SM00443">
    <property type="entry name" value="G_patch"/>
    <property type="match status" value="1"/>
</dbReference>
<accession>A0A8C9GGY9</accession>
<keyword evidence="11" id="KW-0479">Metal-binding</keyword>
<evidence type="ECO:0000256" key="5">
    <source>
        <dbReference type="ARBA" id="ARBA00022758"/>
    </source>
</evidence>
<dbReference type="PROSITE" id="PS50174">
    <property type="entry name" value="G_PATCH"/>
    <property type="match status" value="1"/>
</dbReference>
<evidence type="ECO:0000313" key="17">
    <source>
        <dbReference type="Proteomes" id="UP000694416"/>
    </source>
</evidence>
<dbReference type="InterPro" id="IPR033704">
    <property type="entry name" value="dUTPase_trimeric"/>
</dbReference>
<dbReference type="PROSITE" id="PS50158">
    <property type="entry name" value="ZF_CCHC"/>
    <property type="match status" value="1"/>
</dbReference>
<dbReference type="GO" id="GO:0008270">
    <property type="term" value="F:zinc ion binding"/>
    <property type="evidence" value="ECO:0007669"/>
    <property type="project" value="UniProtKB-KW"/>
</dbReference>
<dbReference type="SUPFAM" id="SSF47353">
    <property type="entry name" value="Retrovirus capsid dimerization domain-like"/>
    <property type="match status" value="1"/>
</dbReference>
<dbReference type="SUPFAM" id="SSF57756">
    <property type="entry name" value="Retrovirus zinc finger-like domains"/>
    <property type="match status" value="2"/>
</dbReference>
<evidence type="ECO:0000313" key="16">
    <source>
        <dbReference type="Ensembl" id="ENSPTEP00000003842.1"/>
    </source>
</evidence>
<reference evidence="16" key="1">
    <citation type="submission" date="2025-08" db="UniProtKB">
        <authorList>
            <consortium name="Ensembl"/>
        </authorList>
    </citation>
    <scope>IDENTIFICATION</scope>
</reference>
<dbReference type="CDD" id="cd07557">
    <property type="entry name" value="trimeric_dUTPase"/>
    <property type="match status" value="1"/>
</dbReference>
<dbReference type="SMART" id="SM00343">
    <property type="entry name" value="ZnF_C2HC"/>
    <property type="match status" value="2"/>
</dbReference>
<proteinExistence type="inferred from homology"/>
<keyword evidence="5" id="KW-0688">Ribosomal frameshifting</keyword>
<keyword evidence="11" id="KW-0863">Zinc-finger</keyword>
<dbReference type="GO" id="GO:0006508">
    <property type="term" value="P:proteolysis"/>
    <property type="evidence" value="ECO:0007669"/>
    <property type="project" value="UniProtKB-KW"/>
</dbReference>
<dbReference type="PANTHER" id="PTHR19422">
    <property type="entry name" value="GAG RETROVIRAL POLYPROTEIN"/>
    <property type="match status" value="1"/>
</dbReference>
<name>A0A8C9GGY9_9PRIM</name>
<evidence type="ECO:0000256" key="9">
    <source>
        <dbReference type="ARBA" id="ARBA00042135"/>
    </source>
</evidence>
<dbReference type="PROSITE" id="PS50175">
    <property type="entry name" value="ASP_PROT_RETROV"/>
    <property type="match status" value="1"/>
</dbReference>
<keyword evidence="11" id="KW-0862">Zinc</keyword>
<keyword evidence="6" id="KW-0378">Hydrolase</keyword>
<comment type="catalytic activity">
    <reaction evidence="1">
        <text>Processing at the authentic HIV-1 PR recognition site and release of the mature p17 matrix and the p24 capsid protein, as a result of the cleavage of the -SQNY-|-PIVQ- cleavage site.</text>
        <dbReference type="EC" id="3.4.23.50"/>
    </reaction>
</comment>
<dbReference type="InterPro" id="IPR021109">
    <property type="entry name" value="Peptidase_aspartic_dom_sf"/>
</dbReference>
<dbReference type="InterPro" id="IPR018061">
    <property type="entry name" value="Retropepsins"/>
</dbReference>
<dbReference type="InterPro" id="IPR001995">
    <property type="entry name" value="Peptidase_A2_cat"/>
</dbReference>
<dbReference type="Gene3D" id="2.40.70.10">
    <property type="entry name" value="Acid Proteases"/>
    <property type="match status" value="1"/>
</dbReference>
<feature type="region of interest" description="Disordered" evidence="12">
    <location>
        <begin position="116"/>
        <end position="150"/>
    </location>
</feature>
<dbReference type="AlphaFoldDB" id="A0A8C9GGY9"/>
<dbReference type="EC" id="3.4.23.50" evidence="2"/>
<dbReference type="Ensembl" id="ENSPTET00000006019.1">
    <property type="protein sequence ID" value="ENSPTEP00000003842.1"/>
    <property type="gene ID" value="ENSPTEG00000004549.1"/>
</dbReference>
<dbReference type="Gene3D" id="2.70.40.10">
    <property type="match status" value="1"/>
</dbReference>